<reference evidence="2 3" key="1">
    <citation type="submission" date="2017-09" db="EMBL/GenBank/DDBJ databases">
        <title>SPAdes assembly of the Mesoplasma lactucae genome.</title>
        <authorList>
            <person name="Knight T.F."/>
            <person name="Rubinstein R."/>
            <person name="Citino T."/>
        </authorList>
    </citation>
    <scope>NUCLEOTIDE SEQUENCE [LARGE SCALE GENOMIC DNA]</scope>
    <source>
        <strain evidence="2 3">831-C4</strain>
    </source>
</reference>
<dbReference type="EMBL" id="CP023668">
    <property type="protein sequence ID" value="ATG97806.1"/>
    <property type="molecule type" value="Genomic_DNA"/>
</dbReference>
<protein>
    <recommendedName>
        <fullName evidence="1">Abortive phage infection protein C-terminal domain-containing protein</fullName>
    </recommendedName>
</protein>
<evidence type="ECO:0000259" key="1">
    <source>
        <dbReference type="Pfam" id="PF10592"/>
    </source>
</evidence>
<dbReference type="Pfam" id="PF10592">
    <property type="entry name" value="AIPR"/>
    <property type="match status" value="1"/>
</dbReference>
<feature type="domain" description="Abortive phage infection protein C-terminal" evidence="1">
    <location>
        <begin position="4"/>
        <end position="132"/>
    </location>
</feature>
<accession>A0A291ISW9</accession>
<dbReference type="AlphaFoldDB" id="A0A291ISW9"/>
<dbReference type="InterPro" id="IPR018891">
    <property type="entry name" value="AIPR_C"/>
</dbReference>
<organism evidence="2 3">
    <name type="scientific">Mesoplasma lactucae ATCC 49193</name>
    <dbReference type="NCBI Taxonomy" id="81460"/>
    <lineage>
        <taxon>Bacteria</taxon>
        <taxon>Bacillati</taxon>
        <taxon>Mycoplasmatota</taxon>
        <taxon>Mollicutes</taxon>
        <taxon>Entomoplasmatales</taxon>
        <taxon>Entomoplasmataceae</taxon>
        <taxon>Mesoplasma</taxon>
    </lineage>
</organism>
<name>A0A291ISW9_9MOLU</name>
<sequence length="312" mass="36762">MIAKVIDIKDSTIEEEKNLVDEIVKAANSQKPIKERDLVSNNPEMKELQDVFVQNKTILEIKRGERRSDIENRIKKVYPDFKGKPKNVKNDALGQDILSLFYLKPFEALQKLGKLFNKDLYDKIFNNTYLIPQDYFYIWDFNQWMNEKINELREDLIVGQELNLEDNKKTSNSALFDQTRRWVISTLWLLLWYNKDVKDKLDVKFPSVVEIEELLDNKNDQTFLMKETEMLHPVNLTSDLKKAIIRFIDLCHKNIVTVYNKAKNKDNKSAGLAVTTFSFRRSEFMSFLKELLFDSDRLTDPLQEIVGSFLED</sequence>
<dbReference type="Proteomes" id="UP000232227">
    <property type="component" value="Chromosome"/>
</dbReference>
<dbReference type="OrthoDB" id="388698at2"/>
<dbReference type="RefSeq" id="WP_096863111.1">
    <property type="nucleotide sequence ID" value="NZ_CP024967.1"/>
</dbReference>
<evidence type="ECO:0000313" key="3">
    <source>
        <dbReference type="Proteomes" id="UP000232227"/>
    </source>
</evidence>
<gene>
    <name evidence="2" type="ORF">CP520_03660</name>
</gene>
<evidence type="ECO:0000313" key="2">
    <source>
        <dbReference type="EMBL" id="ATG97806.1"/>
    </source>
</evidence>
<proteinExistence type="predicted"/>
<keyword evidence="3" id="KW-1185">Reference proteome</keyword>
<dbReference type="KEGG" id="mlac:CP520_03660"/>